<dbReference type="InterPro" id="IPR052969">
    <property type="entry name" value="Thr-specific_kinase-like"/>
</dbReference>
<name>A0A914QQF0_9BILA</name>
<comment type="subcellular location">
    <subcellularLocation>
        <location evidence="1">Secreted</location>
    </subcellularLocation>
</comment>
<evidence type="ECO:0000256" key="2">
    <source>
        <dbReference type="ARBA" id="ARBA00022525"/>
    </source>
</evidence>
<evidence type="ECO:0000256" key="1">
    <source>
        <dbReference type="ARBA" id="ARBA00004613"/>
    </source>
</evidence>
<dbReference type="AlphaFoldDB" id="A0A914QQF0"/>
<feature type="domain" description="Alpha-type protein kinase" evidence="7">
    <location>
        <begin position="337"/>
        <end position="584"/>
    </location>
</feature>
<dbReference type="SUPFAM" id="SSF56112">
    <property type="entry name" value="Protein kinase-like (PK-like)"/>
    <property type="match status" value="1"/>
</dbReference>
<evidence type="ECO:0000256" key="5">
    <source>
        <dbReference type="ARBA" id="ARBA00022729"/>
    </source>
</evidence>
<evidence type="ECO:0000256" key="4">
    <source>
        <dbReference type="ARBA" id="ARBA00022679"/>
    </source>
</evidence>
<evidence type="ECO:0000313" key="9">
    <source>
        <dbReference type="WBParaSite" id="PDA_v2.g29595.t1"/>
    </source>
</evidence>
<dbReference type="InterPro" id="IPR004166">
    <property type="entry name" value="a-kinase_dom"/>
</dbReference>
<evidence type="ECO:0000256" key="6">
    <source>
        <dbReference type="ARBA" id="ARBA00022777"/>
    </source>
</evidence>
<dbReference type="Pfam" id="PF02816">
    <property type="entry name" value="Alpha_kinase"/>
    <property type="match status" value="1"/>
</dbReference>
<proteinExistence type="predicted"/>
<dbReference type="Gene3D" id="3.30.200.20">
    <property type="entry name" value="Phosphorylase Kinase, domain 1"/>
    <property type="match status" value="1"/>
</dbReference>
<keyword evidence="4" id="KW-0808">Transferase</keyword>
<keyword evidence="5" id="KW-0732">Signal</keyword>
<reference evidence="9" key="1">
    <citation type="submission" date="2022-11" db="UniProtKB">
        <authorList>
            <consortium name="WormBaseParasite"/>
        </authorList>
    </citation>
    <scope>IDENTIFICATION</scope>
</reference>
<keyword evidence="8" id="KW-1185">Reference proteome</keyword>
<evidence type="ECO:0000256" key="3">
    <source>
        <dbReference type="ARBA" id="ARBA00022527"/>
    </source>
</evidence>
<keyword evidence="6" id="KW-0418">Kinase</keyword>
<protein>
    <submittedName>
        <fullName evidence="9">Alpha-type protein kinase domain-containing protein</fullName>
    </submittedName>
</protein>
<keyword evidence="2" id="KW-0964">Secreted</keyword>
<evidence type="ECO:0000259" key="7">
    <source>
        <dbReference type="PROSITE" id="PS51158"/>
    </source>
</evidence>
<organism evidence="8 9">
    <name type="scientific">Panagrolaimus davidi</name>
    <dbReference type="NCBI Taxonomy" id="227884"/>
    <lineage>
        <taxon>Eukaryota</taxon>
        <taxon>Metazoa</taxon>
        <taxon>Ecdysozoa</taxon>
        <taxon>Nematoda</taxon>
        <taxon>Chromadorea</taxon>
        <taxon>Rhabditida</taxon>
        <taxon>Tylenchina</taxon>
        <taxon>Panagrolaimomorpha</taxon>
        <taxon>Panagrolaimoidea</taxon>
        <taxon>Panagrolaimidae</taxon>
        <taxon>Panagrolaimus</taxon>
    </lineage>
</organism>
<dbReference type="InterPro" id="IPR056861">
    <property type="entry name" value="HMCN1-like_VWA"/>
</dbReference>
<dbReference type="PANTHER" id="PTHR47763:SF4">
    <property type="entry name" value="ALPHA-PROTEIN KINASE VWKA"/>
    <property type="match status" value="1"/>
</dbReference>
<dbReference type="Gene3D" id="3.20.200.10">
    <property type="entry name" value="MHCK/EF2 kinase"/>
    <property type="match status" value="1"/>
</dbReference>
<dbReference type="Pfam" id="PF25106">
    <property type="entry name" value="VWA_4"/>
    <property type="match status" value="1"/>
</dbReference>
<dbReference type="CDD" id="cd00198">
    <property type="entry name" value="vWFA"/>
    <property type="match status" value="1"/>
</dbReference>
<dbReference type="PROSITE" id="PS51158">
    <property type="entry name" value="ALPHA_KINASE"/>
    <property type="match status" value="1"/>
</dbReference>
<evidence type="ECO:0000313" key="8">
    <source>
        <dbReference type="Proteomes" id="UP000887578"/>
    </source>
</evidence>
<keyword evidence="3" id="KW-0723">Serine/threonine-protein kinase</keyword>
<dbReference type="SMART" id="SM00811">
    <property type="entry name" value="Alpha_kinase"/>
    <property type="match status" value="1"/>
</dbReference>
<dbReference type="Gene3D" id="3.40.50.410">
    <property type="entry name" value="von Willebrand factor, type A domain"/>
    <property type="match status" value="1"/>
</dbReference>
<dbReference type="SUPFAM" id="SSF53300">
    <property type="entry name" value="vWA-like"/>
    <property type="match status" value="1"/>
</dbReference>
<dbReference type="PANTHER" id="PTHR47763">
    <property type="entry name" value="ALPHA-PROTEIN KINASE VWKA"/>
    <property type="match status" value="1"/>
</dbReference>
<accession>A0A914QQF0</accession>
<dbReference type="WBParaSite" id="PDA_v2.g29595.t1">
    <property type="protein sequence ID" value="PDA_v2.g29595.t1"/>
    <property type="gene ID" value="PDA_v2.g29595"/>
</dbReference>
<sequence>MADDDVSWMKETVEDKPSAWTHEKKVTIKASRDPEKVQLRETNKRLKTIYEESGLTYGEDVKERDLPERLRTAMALRKKSIAAVFQSIKNAQNVELCFLVDVTGSMQRHIDEVRNSISQIVNSLKTASVMPQQQKTAKQLRCSFVAYRDHNDSKQFEILQFTESVETFRTFCAGLRADGGGDTPEDVFGGIEKALELPWSPNFGTKVIFHIADAPCHGKKYHNCDDSYPSGDPKGRTEADLFKRINENGIDYYFGKINNSTDKMIKIFEGVYNQEITKFDIKNVTAITESVISAVSTSVLSGISKSTMVGVASRVKRSYTLIKDIPNWSLIPKKEGRFLNYEMPESIEDIVNDVPLQRKHPKKAIVQLAENPFAHGAERFAFYGRDVTYPEIENIVLKEYLHIGPGMNSAARYETTNQIQTVGSFFAKEFSKKLESVSKKHCVIKFLKIKTLSLHISGKEYRFMSCEKQYSAENEFIRFTNNTDYGMLEETARKKGIDVDFVKILMAFSHWTYQASKKQLMVVDLQGIINHYDGKTTVVLTDPAIHCTDNTRFGRMNLGERGMENFFSRHQCNQFCKLLGLTDVCVKADD</sequence>
<dbReference type="GO" id="GO:0005524">
    <property type="term" value="F:ATP binding"/>
    <property type="evidence" value="ECO:0007669"/>
    <property type="project" value="InterPro"/>
</dbReference>
<dbReference type="InterPro" id="IPR036465">
    <property type="entry name" value="vWFA_dom_sf"/>
</dbReference>
<dbReference type="InterPro" id="IPR011009">
    <property type="entry name" value="Kinase-like_dom_sf"/>
</dbReference>
<dbReference type="Proteomes" id="UP000887578">
    <property type="component" value="Unplaced"/>
</dbReference>
<dbReference type="GO" id="GO:0004674">
    <property type="term" value="F:protein serine/threonine kinase activity"/>
    <property type="evidence" value="ECO:0007669"/>
    <property type="project" value="UniProtKB-KW"/>
</dbReference>